<accession>A0A4Y7TMA3</accession>
<evidence type="ECO:0000313" key="9">
    <source>
        <dbReference type="EMBL" id="TEB35310.1"/>
    </source>
</evidence>
<dbReference type="InterPro" id="IPR036291">
    <property type="entry name" value="NAD(P)-bd_dom_sf"/>
</dbReference>
<evidence type="ECO:0000259" key="8">
    <source>
        <dbReference type="SMART" id="SM01003"/>
    </source>
</evidence>
<feature type="region of interest" description="Disordered" evidence="7">
    <location>
        <begin position="504"/>
        <end position="543"/>
    </location>
</feature>
<dbReference type="Gene3D" id="3.40.50.720">
    <property type="entry name" value="NAD(P)-binding Rossmann-like Domain"/>
    <property type="match status" value="2"/>
</dbReference>
<comment type="pathway">
    <text evidence="2">Amino-acid degradation; L-lysine degradation via saccharopine pathway; glutaryl-CoA from L-lysine: step 2/6.</text>
</comment>
<feature type="domain" description="Alanine dehydrogenase/pyridine nucleotide transhydrogenase N-terminal" evidence="8">
    <location>
        <begin position="24"/>
        <end position="194"/>
    </location>
</feature>
<keyword evidence="5" id="KW-0511">Multifunctional enzyme</keyword>
<dbReference type="AlphaFoldDB" id="A0A4Y7TMA3"/>
<dbReference type="Proteomes" id="UP000298030">
    <property type="component" value="Unassembled WGS sequence"/>
</dbReference>
<keyword evidence="3" id="KW-0560">Oxidoreductase</keyword>
<dbReference type="OrthoDB" id="10059875at2759"/>
<dbReference type="UniPathway" id="UPA00868">
    <property type="reaction ID" value="UER00835"/>
</dbReference>
<dbReference type="CDD" id="cd12189">
    <property type="entry name" value="LKR_SDH_like"/>
    <property type="match status" value="1"/>
</dbReference>
<keyword evidence="4" id="KW-0457">Lysine biosynthesis</keyword>
<dbReference type="Pfam" id="PF01262">
    <property type="entry name" value="AlaDh_PNT_C"/>
    <property type="match status" value="1"/>
</dbReference>
<evidence type="ECO:0000256" key="5">
    <source>
        <dbReference type="ARBA" id="ARBA00023268"/>
    </source>
</evidence>
<comment type="caution">
    <text evidence="9">The sequence shown here is derived from an EMBL/GenBank/DDBJ whole genome shotgun (WGS) entry which is preliminary data.</text>
</comment>
<dbReference type="SUPFAM" id="SSF52283">
    <property type="entry name" value="Formate/glycerate dehydrogenase catalytic domain-like"/>
    <property type="match status" value="1"/>
</dbReference>
<keyword evidence="4" id="KW-0028">Amino-acid biosynthesis</keyword>
<reference evidence="9 10" key="1">
    <citation type="journal article" date="2019" name="Nat. Ecol. Evol.">
        <title>Megaphylogeny resolves global patterns of mushroom evolution.</title>
        <authorList>
            <person name="Varga T."/>
            <person name="Krizsan K."/>
            <person name="Foldi C."/>
            <person name="Dima B."/>
            <person name="Sanchez-Garcia M."/>
            <person name="Sanchez-Ramirez S."/>
            <person name="Szollosi G.J."/>
            <person name="Szarkandi J.G."/>
            <person name="Papp V."/>
            <person name="Albert L."/>
            <person name="Andreopoulos W."/>
            <person name="Angelini C."/>
            <person name="Antonin V."/>
            <person name="Barry K.W."/>
            <person name="Bougher N.L."/>
            <person name="Buchanan P."/>
            <person name="Buyck B."/>
            <person name="Bense V."/>
            <person name="Catcheside P."/>
            <person name="Chovatia M."/>
            <person name="Cooper J."/>
            <person name="Damon W."/>
            <person name="Desjardin D."/>
            <person name="Finy P."/>
            <person name="Geml J."/>
            <person name="Haridas S."/>
            <person name="Hughes K."/>
            <person name="Justo A."/>
            <person name="Karasinski D."/>
            <person name="Kautmanova I."/>
            <person name="Kiss B."/>
            <person name="Kocsube S."/>
            <person name="Kotiranta H."/>
            <person name="LaButti K.M."/>
            <person name="Lechner B.E."/>
            <person name="Liimatainen K."/>
            <person name="Lipzen A."/>
            <person name="Lukacs Z."/>
            <person name="Mihaltcheva S."/>
            <person name="Morgado L.N."/>
            <person name="Niskanen T."/>
            <person name="Noordeloos M.E."/>
            <person name="Ohm R.A."/>
            <person name="Ortiz-Santana B."/>
            <person name="Ovrebo C."/>
            <person name="Racz N."/>
            <person name="Riley R."/>
            <person name="Savchenko A."/>
            <person name="Shiryaev A."/>
            <person name="Soop K."/>
            <person name="Spirin V."/>
            <person name="Szebenyi C."/>
            <person name="Tomsovsky M."/>
            <person name="Tulloss R.E."/>
            <person name="Uehling J."/>
            <person name="Grigoriev I.V."/>
            <person name="Vagvolgyi C."/>
            <person name="Papp T."/>
            <person name="Martin F.M."/>
            <person name="Miettinen O."/>
            <person name="Hibbett D.S."/>
            <person name="Nagy L.G."/>
        </authorList>
    </citation>
    <scope>NUCLEOTIDE SEQUENCE [LARGE SCALE GENOMIC DNA]</scope>
    <source>
        <strain evidence="9 10">FP101781</strain>
    </source>
</reference>
<dbReference type="Pfam" id="PF03435">
    <property type="entry name" value="Sacchrp_dh_NADP"/>
    <property type="match status" value="1"/>
</dbReference>
<dbReference type="PANTHER" id="PTHR11133">
    <property type="entry name" value="SACCHAROPINE DEHYDROGENASE"/>
    <property type="match status" value="1"/>
</dbReference>
<evidence type="ECO:0000256" key="6">
    <source>
        <dbReference type="ARBA" id="ARBA00025744"/>
    </source>
</evidence>
<comment type="similarity">
    <text evidence="6">In the C-terminal section; belongs to the saccharopine dehydrogenase family.</text>
</comment>
<dbReference type="SUPFAM" id="SSF55347">
    <property type="entry name" value="Glyceraldehyde-3-phosphate dehydrogenase-like, C-terminal domain"/>
    <property type="match status" value="1"/>
</dbReference>
<sequence>MLRKVVQDGVIARKGSSRGVVTLAIRREDPSRVWERRAPLTPEDVAELKGKRPEVDVLVAPCHRRVFRGEEYVKAGARLTTDFRKADIIMGIKEIPLPELPLPASVFQLTSSHPSLLPSTDGPSPHINPAATHLMFSHTHKGQEYNTPLLSRFVAPTSSSSGVNAVYPRLIDYELLTNEKGERTVGFGWFAGAAGVLESLSSLAHSHLSHGIASPFLYTPRPHSSGSFKKCIEQLKEIGKVVKEQGTPEPLGPVIIGVTGSGNVSKGMLDTLAHLPVQHITTEELDALVRNPDVDRRKIYVLHARPNTYFERTDGHPYSREDYYKHPDMYRSVFHDKIYPYLTLLLHGAGWAPGFPRLVTNAQLPSVLAQADALGGLRGRNVGDVSCDIGGALEFLTHSTTLSDPFYTVPNTPVQMMSVDILPTSLPLEASESFSKRLMPYLHSLISSTSGKYKGKEYNPEKDGYGKALEEATVASGGKLKERHMWLQKNVDGFYAGLVNPSASTPTSVTSASTPASTPEAQASPSTTSTLSQATEVEAKKGDATPPKKRILILGSGMVAKPAVDMIAATPGIELVIASNSLEELQTLTRGKEDSVRYRVADVSDPEAYVHLVEESDVVISLLPVAFHPKVGELCVKHGKHLVTASYISPQMKQLDEAAKAANVLLLNEIGLDPGIDHCSAIALLSQIRASPSSEVVSFTSFCGGLPAPDAAEVPLKYKFSWRPAGVLSAALNSARFKINGEMRVIPGESLLKSSFPRVPVSGATFGLEGLANRDSMVYCDTYGLDDGKMRTILRGTLRYPGFAQLMQAFKDLGLLEQSAKVTLNSWTDLLQQAMLVRHKDTALLHDLVPSQDLPVVLDALTWLGLLPSEGTAQRWPSGPHTPALPKDPRTPLDLFAHLLATKLRYNEGERDMVVLSHEIVSRNPSNPSLETVHTSTLISYGSSPSEVTKHLGGTAMARTVGIPVAIAALAVAEGKVASHVKGVVGPMDHSVYTRVLNGLEEVGLGMKESVYAVPRVAERRIGSRDVWNEGTAEGVLVAGLDIPPSDVGVEGLKREHEGAAVIA</sequence>
<evidence type="ECO:0000256" key="2">
    <source>
        <dbReference type="ARBA" id="ARBA00004720"/>
    </source>
</evidence>
<dbReference type="SUPFAM" id="SSF51735">
    <property type="entry name" value="NAD(P)-binding Rossmann-fold domains"/>
    <property type="match status" value="1"/>
</dbReference>
<dbReference type="SMART" id="SM01003">
    <property type="entry name" value="AlaDh_PNT_N"/>
    <property type="match status" value="1"/>
</dbReference>
<dbReference type="PANTHER" id="PTHR11133:SF23">
    <property type="entry name" value="SACCHAROPINE DEHYDROGENASE [NAD(+), L-LYSINE-FORMING]"/>
    <property type="match status" value="1"/>
</dbReference>
<name>A0A4Y7TMA3_COPMI</name>
<keyword evidence="10" id="KW-1185">Reference proteome</keyword>
<proteinExistence type="inferred from homology"/>
<dbReference type="GO" id="GO:0004753">
    <property type="term" value="F:saccharopine dehydrogenase activity"/>
    <property type="evidence" value="ECO:0007669"/>
    <property type="project" value="TreeGrafter"/>
</dbReference>
<evidence type="ECO:0000313" key="10">
    <source>
        <dbReference type="Proteomes" id="UP000298030"/>
    </source>
</evidence>
<dbReference type="InterPro" id="IPR032095">
    <property type="entry name" value="Sacchrp_dh-like_C"/>
</dbReference>
<dbReference type="GO" id="GO:0005737">
    <property type="term" value="C:cytoplasm"/>
    <property type="evidence" value="ECO:0007669"/>
    <property type="project" value="TreeGrafter"/>
</dbReference>
<evidence type="ECO:0000256" key="7">
    <source>
        <dbReference type="SAM" id="MobiDB-lite"/>
    </source>
</evidence>
<feature type="compositionally biased region" description="Low complexity" evidence="7">
    <location>
        <begin position="504"/>
        <end position="530"/>
    </location>
</feature>
<dbReference type="Gene3D" id="1.10.1870.10">
    <property type="entry name" value="Domain 3, Saccharopine reductase"/>
    <property type="match status" value="1"/>
</dbReference>
<dbReference type="Pfam" id="PF16653">
    <property type="entry name" value="Sacchrp_dh_C"/>
    <property type="match status" value="1"/>
</dbReference>
<evidence type="ECO:0000256" key="4">
    <source>
        <dbReference type="ARBA" id="ARBA00023154"/>
    </source>
</evidence>
<evidence type="ECO:0000256" key="1">
    <source>
        <dbReference type="ARBA" id="ARBA00004682"/>
    </source>
</evidence>
<evidence type="ECO:0000256" key="3">
    <source>
        <dbReference type="ARBA" id="ARBA00023002"/>
    </source>
</evidence>
<organism evidence="9 10">
    <name type="scientific">Coprinellus micaceus</name>
    <name type="common">Glistening ink-cap mushroom</name>
    <name type="synonym">Coprinus micaceus</name>
    <dbReference type="NCBI Taxonomy" id="71717"/>
    <lineage>
        <taxon>Eukaryota</taxon>
        <taxon>Fungi</taxon>
        <taxon>Dikarya</taxon>
        <taxon>Basidiomycota</taxon>
        <taxon>Agaricomycotina</taxon>
        <taxon>Agaricomycetes</taxon>
        <taxon>Agaricomycetidae</taxon>
        <taxon>Agaricales</taxon>
        <taxon>Agaricineae</taxon>
        <taxon>Psathyrellaceae</taxon>
        <taxon>Coprinellus</taxon>
    </lineage>
</organism>
<dbReference type="InterPro" id="IPR051168">
    <property type="entry name" value="AASS"/>
</dbReference>
<dbReference type="EMBL" id="QPFP01000007">
    <property type="protein sequence ID" value="TEB35310.1"/>
    <property type="molecule type" value="Genomic_DNA"/>
</dbReference>
<dbReference type="InterPro" id="IPR007698">
    <property type="entry name" value="AlaDH/PNT_NAD(H)-bd"/>
</dbReference>
<gene>
    <name evidence="9" type="ORF">FA13DRAFT_1787943</name>
</gene>
<dbReference type="GO" id="GO:0019878">
    <property type="term" value="P:lysine biosynthetic process via aminoadipic acid"/>
    <property type="evidence" value="ECO:0007669"/>
    <property type="project" value="TreeGrafter"/>
</dbReference>
<dbReference type="GO" id="GO:0033512">
    <property type="term" value="P:L-lysine catabolic process to acetyl-CoA via saccharopine"/>
    <property type="evidence" value="ECO:0007669"/>
    <property type="project" value="UniProtKB-UniPathway"/>
</dbReference>
<dbReference type="Pfam" id="PF05222">
    <property type="entry name" value="AlaDh_PNT_N"/>
    <property type="match status" value="1"/>
</dbReference>
<dbReference type="STRING" id="71717.A0A4Y7TMA3"/>
<protein>
    <recommendedName>
        <fullName evidence="8">Alanine dehydrogenase/pyridine nucleotide transhydrogenase N-terminal domain-containing protein</fullName>
    </recommendedName>
</protein>
<dbReference type="Gene3D" id="3.30.360.10">
    <property type="entry name" value="Dihydrodipicolinate Reductase, domain 2"/>
    <property type="match status" value="1"/>
</dbReference>
<comment type="pathway">
    <text evidence="1">Amino-acid degradation; L-lysine degradation via saccharopine pathway; glutaryl-CoA from L-lysine: step 1/6.</text>
</comment>
<dbReference type="InterPro" id="IPR007886">
    <property type="entry name" value="AlaDH/PNT_N"/>
</dbReference>
<dbReference type="InterPro" id="IPR005097">
    <property type="entry name" value="Sacchrp_dh_NADP-bd"/>
</dbReference>